<proteinExistence type="predicted"/>
<dbReference type="EMBL" id="JARQZJ010000031">
    <property type="protein sequence ID" value="KAK9874004.1"/>
    <property type="molecule type" value="Genomic_DNA"/>
</dbReference>
<gene>
    <name evidence="1" type="ORF">WA026_002352</name>
</gene>
<evidence type="ECO:0000313" key="2">
    <source>
        <dbReference type="Proteomes" id="UP001431783"/>
    </source>
</evidence>
<keyword evidence="2" id="KW-1185">Reference proteome</keyword>
<dbReference type="AlphaFoldDB" id="A0AAW1U3P0"/>
<dbReference type="Proteomes" id="UP001431783">
    <property type="component" value="Unassembled WGS sequence"/>
</dbReference>
<comment type="caution">
    <text evidence="1">The sequence shown here is derived from an EMBL/GenBank/DDBJ whole genome shotgun (WGS) entry which is preliminary data.</text>
</comment>
<organism evidence="1 2">
    <name type="scientific">Henosepilachna vigintioctopunctata</name>
    <dbReference type="NCBI Taxonomy" id="420089"/>
    <lineage>
        <taxon>Eukaryota</taxon>
        <taxon>Metazoa</taxon>
        <taxon>Ecdysozoa</taxon>
        <taxon>Arthropoda</taxon>
        <taxon>Hexapoda</taxon>
        <taxon>Insecta</taxon>
        <taxon>Pterygota</taxon>
        <taxon>Neoptera</taxon>
        <taxon>Endopterygota</taxon>
        <taxon>Coleoptera</taxon>
        <taxon>Polyphaga</taxon>
        <taxon>Cucujiformia</taxon>
        <taxon>Coccinelloidea</taxon>
        <taxon>Coccinellidae</taxon>
        <taxon>Epilachninae</taxon>
        <taxon>Epilachnini</taxon>
        <taxon>Henosepilachna</taxon>
    </lineage>
</organism>
<name>A0AAW1U3P0_9CUCU</name>
<sequence length="123" mass="14224">MPRTSTCRLKNLSTQGIAPVSQTDLFRAKPNKMWLYVGKVINTVTESIIKDYIINKIKITDSDKVEVYNLSLLGKSHAFQVAIDASVFEKVNCADFWPNVRRFHFNFRKMKQHYLEKPSKGVE</sequence>
<protein>
    <submittedName>
        <fullName evidence="1">Uncharacterized protein</fullName>
    </submittedName>
</protein>
<reference evidence="1 2" key="1">
    <citation type="submission" date="2023-03" db="EMBL/GenBank/DDBJ databases">
        <title>Genome insight into feeding habits of ladybird beetles.</title>
        <authorList>
            <person name="Li H.-S."/>
            <person name="Huang Y.-H."/>
            <person name="Pang H."/>
        </authorList>
    </citation>
    <scope>NUCLEOTIDE SEQUENCE [LARGE SCALE GENOMIC DNA]</scope>
    <source>
        <strain evidence="1">SYSU_2023b</strain>
        <tissue evidence="1">Whole body</tissue>
    </source>
</reference>
<evidence type="ECO:0000313" key="1">
    <source>
        <dbReference type="EMBL" id="KAK9874004.1"/>
    </source>
</evidence>
<accession>A0AAW1U3P0</accession>